<dbReference type="CDD" id="cd01647">
    <property type="entry name" value="RT_LTR"/>
    <property type="match status" value="1"/>
</dbReference>
<dbReference type="PANTHER" id="PTHR37984:SF5">
    <property type="entry name" value="PROTEIN NYNRIN-LIKE"/>
    <property type="match status" value="1"/>
</dbReference>
<organism evidence="6 7">
    <name type="scientific">Punica granatum</name>
    <name type="common">Pomegranate</name>
    <dbReference type="NCBI Taxonomy" id="22663"/>
    <lineage>
        <taxon>Eukaryota</taxon>
        <taxon>Viridiplantae</taxon>
        <taxon>Streptophyta</taxon>
        <taxon>Embryophyta</taxon>
        <taxon>Tracheophyta</taxon>
        <taxon>Spermatophyta</taxon>
        <taxon>Magnoliopsida</taxon>
        <taxon>eudicotyledons</taxon>
        <taxon>Gunneridae</taxon>
        <taxon>Pentapetalae</taxon>
        <taxon>rosids</taxon>
        <taxon>malvids</taxon>
        <taxon>Myrtales</taxon>
        <taxon>Lythraceae</taxon>
        <taxon>Punica</taxon>
    </lineage>
</organism>
<evidence type="ECO:0000259" key="4">
    <source>
        <dbReference type="Pfam" id="PF00078"/>
    </source>
</evidence>
<keyword evidence="1" id="KW-0511">Multifunctional enzyme</keyword>
<dbReference type="SUPFAM" id="SSF56672">
    <property type="entry name" value="DNA/RNA polymerases"/>
    <property type="match status" value="1"/>
</dbReference>
<dbReference type="PANTHER" id="PTHR37984">
    <property type="entry name" value="PROTEIN CBG26694"/>
    <property type="match status" value="1"/>
</dbReference>
<feature type="compositionally biased region" description="Basic and acidic residues" evidence="3">
    <location>
        <begin position="550"/>
        <end position="561"/>
    </location>
</feature>
<dbReference type="InterPro" id="IPR043128">
    <property type="entry name" value="Rev_trsase/Diguanyl_cyclase"/>
</dbReference>
<feature type="coiled-coil region" evidence="2">
    <location>
        <begin position="121"/>
        <end position="179"/>
    </location>
</feature>
<dbReference type="InterPro" id="IPR000477">
    <property type="entry name" value="RT_dom"/>
</dbReference>
<feature type="region of interest" description="Disordered" evidence="3">
    <location>
        <begin position="279"/>
        <end position="336"/>
    </location>
</feature>
<feature type="region of interest" description="Disordered" evidence="3">
    <location>
        <begin position="89"/>
        <end position="111"/>
    </location>
</feature>
<protein>
    <recommendedName>
        <fullName evidence="8">Reverse transcriptase domain-containing protein</fullName>
    </recommendedName>
</protein>
<feature type="compositionally biased region" description="Polar residues" evidence="3">
    <location>
        <begin position="100"/>
        <end position="111"/>
    </location>
</feature>
<evidence type="ECO:0000313" key="7">
    <source>
        <dbReference type="Proteomes" id="UP000233551"/>
    </source>
</evidence>
<dbReference type="Proteomes" id="UP000233551">
    <property type="component" value="Unassembled WGS sequence"/>
</dbReference>
<dbReference type="Gene3D" id="3.10.10.10">
    <property type="entry name" value="HIV Type 1 Reverse Transcriptase, subunit A, domain 1"/>
    <property type="match status" value="1"/>
</dbReference>
<feature type="compositionally biased region" description="Polar residues" evidence="3">
    <location>
        <begin position="317"/>
        <end position="328"/>
    </location>
</feature>
<evidence type="ECO:0000259" key="5">
    <source>
        <dbReference type="Pfam" id="PF17919"/>
    </source>
</evidence>
<feature type="compositionally biased region" description="Low complexity" evidence="3">
    <location>
        <begin position="562"/>
        <end position="571"/>
    </location>
</feature>
<feature type="domain" description="Reverse transcriptase/retrotransposon-derived protein RNase H-like" evidence="5">
    <location>
        <begin position="1152"/>
        <end position="1250"/>
    </location>
</feature>
<dbReference type="InterPro" id="IPR041577">
    <property type="entry name" value="RT_RNaseH_2"/>
</dbReference>
<sequence>MRIWRTLRPVDHAFIQGIIGDVVMLTETPWVDSTSTAPARFLQIREIRRQRDACVIQRLYFPEHPTDDERVFAATSAYVARFYTRGLASPQPSHAAPTPRATSTLAPETESSIQAAMHAELRAIREERDMLRCELVDSRAEVADYRELQTQLTRARARVAHLDREMARLSAELDRQLRMAEGDHVDIPEEVNPSVPTLSPPPQTHALPPLTPAGVLPVYSSALPTHLPLPASSGAPPPPASPTSAATNDQARIAALEGTVNQMATNMAELLALLRGPNWASSSSTPRPGPGPTVDPTPWAPPVQASENVEAPAPPTLYTSTVHPFTSQLPPPPPAPSVVPLPPATFLSSEHILPAPPPVSIPAPAMIYTAPPPTETIRALQANDVRPDARYGDCSLFPSMRLPPKFKVPEFKTYEGTTDPRHHLRHYRGKMLQYWEYEEFVIHSFQDSLSGSALDWFMSLKAEDIPTWEDLSRNTKEMARGQKFEEYVAKWRAQAAKHIPPISEAQQIQLFYSTLRRVYYSHLLAHTSSFSDLIEAGKKLDLGIKLGRMEDPTNKGEESSKKAPAAPSSSSGRRAKEVSPHRSHRRRPHSHTTTLRLAPLNPLNPGPRCRELLHRRNRTPLRRENPPPFVINYTPEELTVGFTGHVASPAPFVVDILAREPYLDSKVPWTYEGSVESVEQQFSVIGLTRSGRVYENPTAKDKGKAPAVEDGATPESSPFPSKKVTEEEAEAFMKIVKASEYKVVEQMAKSPAHISLLALLLDSEPHREALLRKLITVKGEEDYAIYKETAVPYISIGDDENLLFHSFETISVIRDYGERGTLDGPSSDFDDTPATPSAVYAVTEEIPSGVHIRLALHLNPNPRCFDANLSREQLGEPQPVYFGEGLPEDSQVPEIEESLRRLEDHQITSVEPTEEINVGTEEEPRTLKIGTALDPTQRTRMIDFLKGYQEWKRRTEGSESALTTEISIRRPKDNFPLPHIDVLVDNTARHAQFSFMDGFSGYNRIRMAEKDKLKTTFTTMWGTFCYRVMPFGLKNAGATYQRAMVTLFHDMMHKEVEVYVDDMIAKSKEGEDHLVNLKRFFDRLKEYKLRLNPAKCTFGARSRKLLGFVVSERGIEVDPDKVKAIKELPPPSTVRECQSLFRLLRKNAAMEWDHECQKAFDTIKAYLIQPPILVPPVPNQPLILYLTVRRQSLGCMLGQEDESTRTERAIYYLSKKFTEGESNYPEIEKMCSALVWVMQRLRQYTLYHTIRLLSRADPLKYLLDSPSSTRNLAKWRCQLTEYDIEYVSRTSVKGQAIADHLAEFPIEDHTPINPDFPDEGILQIDDEGEKPDGRCISTVPSIPRDQVLAQY</sequence>
<accession>A0A2I0J6B4</accession>
<keyword evidence="7" id="KW-1185">Reference proteome</keyword>
<dbReference type="InterPro" id="IPR043502">
    <property type="entry name" value="DNA/RNA_pol_sf"/>
</dbReference>
<dbReference type="Gene3D" id="3.30.70.270">
    <property type="match status" value="2"/>
</dbReference>
<dbReference type="GO" id="GO:0003824">
    <property type="term" value="F:catalytic activity"/>
    <property type="evidence" value="ECO:0007669"/>
    <property type="project" value="UniProtKB-KW"/>
</dbReference>
<proteinExistence type="predicted"/>
<feature type="compositionally biased region" description="Basic residues" evidence="3">
    <location>
        <begin position="581"/>
        <end position="590"/>
    </location>
</feature>
<feature type="region of interest" description="Disordered" evidence="3">
    <location>
        <begin position="550"/>
        <end position="609"/>
    </location>
</feature>
<evidence type="ECO:0008006" key="8">
    <source>
        <dbReference type="Google" id="ProtNLM"/>
    </source>
</evidence>
<feature type="domain" description="Reverse transcriptase" evidence="4">
    <location>
        <begin position="972"/>
        <end position="1109"/>
    </location>
</feature>
<comment type="caution">
    <text evidence="6">The sequence shown here is derived from an EMBL/GenBank/DDBJ whole genome shotgun (WGS) entry which is preliminary data.</text>
</comment>
<keyword evidence="2" id="KW-0175">Coiled coil</keyword>
<reference evidence="6 7" key="1">
    <citation type="submission" date="2017-11" db="EMBL/GenBank/DDBJ databases">
        <title>De-novo sequencing of pomegranate (Punica granatum L.) genome.</title>
        <authorList>
            <person name="Akparov Z."/>
            <person name="Amiraslanov A."/>
            <person name="Hajiyeva S."/>
            <person name="Abbasov M."/>
            <person name="Kaur K."/>
            <person name="Hamwieh A."/>
            <person name="Solovyev V."/>
            <person name="Salamov A."/>
            <person name="Braich B."/>
            <person name="Kosarev P."/>
            <person name="Mahmoud A."/>
            <person name="Hajiyev E."/>
            <person name="Babayeva S."/>
            <person name="Izzatullayeva V."/>
            <person name="Mammadov A."/>
            <person name="Mammadov A."/>
            <person name="Sharifova S."/>
            <person name="Ojaghi J."/>
            <person name="Eynullazada K."/>
            <person name="Bayramov B."/>
            <person name="Abdulazimova A."/>
            <person name="Shahmuradov I."/>
        </authorList>
    </citation>
    <scope>NUCLEOTIDE SEQUENCE [LARGE SCALE GENOMIC DNA]</scope>
    <source>
        <strain evidence="7">cv. AG2017</strain>
        <tissue evidence="6">Leaf</tissue>
    </source>
</reference>
<evidence type="ECO:0000256" key="3">
    <source>
        <dbReference type="SAM" id="MobiDB-lite"/>
    </source>
</evidence>
<name>A0A2I0J6B4_PUNGR</name>
<dbReference type="STRING" id="22663.A0A2I0J6B4"/>
<feature type="compositionally biased region" description="Pro residues" evidence="3">
    <location>
        <begin position="287"/>
        <end position="301"/>
    </location>
</feature>
<dbReference type="Pfam" id="PF17919">
    <property type="entry name" value="RT_RNaseH_2"/>
    <property type="match status" value="1"/>
</dbReference>
<dbReference type="InterPro" id="IPR050951">
    <property type="entry name" value="Retrovirus_Pol_polyprotein"/>
</dbReference>
<evidence type="ECO:0000313" key="6">
    <source>
        <dbReference type="EMBL" id="PKI51757.1"/>
    </source>
</evidence>
<feature type="region of interest" description="Disordered" evidence="3">
    <location>
        <begin position="695"/>
        <end position="723"/>
    </location>
</feature>
<dbReference type="Pfam" id="PF00078">
    <property type="entry name" value="RVT_1"/>
    <property type="match status" value="1"/>
</dbReference>
<evidence type="ECO:0000256" key="2">
    <source>
        <dbReference type="SAM" id="Coils"/>
    </source>
</evidence>
<evidence type="ECO:0000256" key="1">
    <source>
        <dbReference type="ARBA" id="ARBA00023268"/>
    </source>
</evidence>
<gene>
    <name evidence="6" type="ORF">CRG98_027854</name>
</gene>
<dbReference type="EMBL" id="PGOL01001993">
    <property type="protein sequence ID" value="PKI51757.1"/>
    <property type="molecule type" value="Genomic_DNA"/>
</dbReference>
<dbReference type="Gene3D" id="3.10.20.370">
    <property type="match status" value="1"/>
</dbReference>